<evidence type="ECO:0000313" key="2">
    <source>
        <dbReference type="EMBL" id="EGP84776.1"/>
    </source>
</evidence>
<keyword evidence="3" id="KW-1185">Reference proteome</keyword>
<feature type="signal peptide" evidence="1">
    <location>
        <begin position="1"/>
        <end position="18"/>
    </location>
</feature>
<dbReference type="AlphaFoldDB" id="F9XJ51"/>
<evidence type="ECO:0000256" key="1">
    <source>
        <dbReference type="SAM" id="SignalP"/>
    </source>
</evidence>
<dbReference type="EMBL" id="CM001204">
    <property type="protein sequence ID" value="EGP84776.1"/>
    <property type="molecule type" value="Genomic_DNA"/>
</dbReference>
<evidence type="ECO:0000313" key="3">
    <source>
        <dbReference type="Proteomes" id="UP000008062"/>
    </source>
</evidence>
<dbReference type="HOGENOM" id="CLU_2028551_0_0_1"/>
<accession>F9XJ51</accession>
<gene>
    <name evidence="2" type="ORF">MYCGRDRAFT_95579</name>
</gene>
<name>F9XJ51_ZYMTI</name>
<dbReference type="KEGG" id="ztr:MYCGRDRAFT_95579"/>
<reference evidence="2 3" key="1">
    <citation type="journal article" date="2011" name="PLoS Genet.">
        <title>Finished genome of the fungal wheat pathogen Mycosphaerella graminicola reveals dispensome structure, chromosome plasticity, and stealth pathogenesis.</title>
        <authorList>
            <person name="Goodwin S.B."/>
            <person name="Ben M'barek S."/>
            <person name="Dhillon B."/>
            <person name="Wittenberg A.H.J."/>
            <person name="Crane C.F."/>
            <person name="Hane J.K."/>
            <person name="Foster A.J."/>
            <person name="Van der Lee T.A.J."/>
            <person name="Grimwood J."/>
            <person name="Aerts A."/>
            <person name="Antoniw J."/>
            <person name="Bailey A."/>
            <person name="Bluhm B."/>
            <person name="Bowler J."/>
            <person name="Bristow J."/>
            <person name="van der Burgt A."/>
            <person name="Canto-Canche B."/>
            <person name="Churchill A.C.L."/>
            <person name="Conde-Ferraez L."/>
            <person name="Cools H.J."/>
            <person name="Coutinho P.M."/>
            <person name="Csukai M."/>
            <person name="Dehal P."/>
            <person name="De Wit P."/>
            <person name="Donzelli B."/>
            <person name="van de Geest H.C."/>
            <person name="van Ham R.C.H.J."/>
            <person name="Hammond-Kosack K.E."/>
            <person name="Henrissat B."/>
            <person name="Kilian A."/>
            <person name="Kobayashi A.K."/>
            <person name="Koopmann E."/>
            <person name="Kourmpetis Y."/>
            <person name="Kuzniar A."/>
            <person name="Lindquist E."/>
            <person name="Lombard V."/>
            <person name="Maliepaard C."/>
            <person name="Martins N."/>
            <person name="Mehrabi R."/>
            <person name="Nap J.P.H."/>
            <person name="Ponomarenko A."/>
            <person name="Rudd J.J."/>
            <person name="Salamov A."/>
            <person name="Schmutz J."/>
            <person name="Schouten H.J."/>
            <person name="Shapiro H."/>
            <person name="Stergiopoulos I."/>
            <person name="Torriani S.F.F."/>
            <person name="Tu H."/>
            <person name="de Vries R.P."/>
            <person name="Waalwijk C."/>
            <person name="Ware S.B."/>
            <person name="Wiebenga A."/>
            <person name="Zwiers L.-H."/>
            <person name="Oliver R.P."/>
            <person name="Grigoriev I.V."/>
            <person name="Kema G.H.J."/>
        </authorList>
    </citation>
    <scope>NUCLEOTIDE SEQUENCE [LARGE SCALE GENOMIC DNA]</scope>
    <source>
        <strain evidence="3">CBS 115943 / IPO323</strain>
    </source>
</reference>
<dbReference type="VEuPathDB" id="FungiDB:ZTRI_9.125"/>
<dbReference type="Proteomes" id="UP000008062">
    <property type="component" value="Chromosome 9"/>
</dbReference>
<protein>
    <submittedName>
        <fullName evidence="2">Uncharacterized protein</fullName>
    </submittedName>
</protein>
<dbReference type="RefSeq" id="XP_003849800.1">
    <property type="nucleotide sequence ID" value="XM_003849752.1"/>
</dbReference>
<dbReference type="InParanoid" id="F9XJ51"/>
<keyword evidence="1" id="KW-0732">Signal</keyword>
<proteinExistence type="predicted"/>
<dbReference type="GeneID" id="13402597"/>
<organism evidence="2 3">
    <name type="scientific">Zymoseptoria tritici (strain CBS 115943 / IPO323)</name>
    <name type="common">Speckled leaf blotch fungus</name>
    <name type="synonym">Septoria tritici</name>
    <dbReference type="NCBI Taxonomy" id="336722"/>
    <lineage>
        <taxon>Eukaryota</taxon>
        <taxon>Fungi</taxon>
        <taxon>Dikarya</taxon>
        <taxon>Ascomycota</taxon>
        <taxon>Pezizomycotina</taxon>
        <taxon>Dothideomycetes</taxon>
        <taxon>Dothideomycetidae</taxon>
        <taxon>Mycosphaerellales</taxon>
        <taxon>Mycosphaerellaceae</taxon>
        <taxon>Zymoseptoria</taxon>
    </lineage>
</organism>
<feature type="chain" id="PRO_5003391464" evidence="1">
    <location>
        <begin position="19"/>
        <end position="122"/>
    </location>
</feature>
<sequence length="122" mass="13269">MQLLHLYAILSLASLAISDDVEGKCRPVEGTNGLCDIICPFHVSIMAGGASCMMRFTRMRIVSLMTPIRTIEEEEEGRRRWGALKGSRGGDFCTSIAPSIGPDGNLDVTGSDRALCFGEWKC</sequence>